<evidence type="ECO:0000313" key="3">
    <source>
        <dbReference type="Proteomes" id="UP000252795"/>
    </source>
</evidence>
<dbReference type="Proteomes" id="UP000252795">
    <property type="component" value="Unassembled WGS sequence"/>
</dbReference>
<dbReference type="AlphaFoldDB" id="A0A368V560"/>
<gene>
    <name evidence="2" type="ORF">DET51_105210</name>
    <name evidence="1" type="ORF">DET64_105211</name>
</gene>
<organism evidence="2 3">
    <name type="scientific">Marinobacter nauticus</name>
    <name type="common">Marinobacter hydrocarbonoclasticus</name>
    <name type="synonym">Marinobacter aquaeolei</name>
    <dbReference type="NCBI Taxonomy" id="2743"/>
    <lineage>
        <taxon>Bacteria</taxon>
        <taxon>Pseudomonadati</taxon>
        <taxon>Pseudomonadota</taxon>
        <taxon>Gammaproteobacteria</taxon>
        <taxon>Pseudomonadales</taxon>
        <taxon>Marinobacteraceae</taxon>
        <taxon>Marinobacter</taxon>
    </lineage>
</organism>
<protein>
    <submittedName>
        <fullName evidence="2">Uncharacterized protein</fullName>
    </submittedName>
</protein>
<evidence type="ECO:0000313" key="2">
    <source>
        <dbReference type="EMBL" id="RCW34834.1"/>
    </source>
</evidence>
<evidence type="ECO:0000313" key="4">
    <source>
        <dbReference type="Proteomes" id="UP000253065"/>
    </source>
</evidence>
<reference evidence="2 3" key="1">
    <citation type="submission" date="2018-07" db="EMBL/GenBank/DDBJ databases">
        <title>Freshwater and sediment microbial communities from various areas in North America, analyzing microbe dynamics in response to fracking.</title>
        <authorList>
            <person name="Lamendella R."/>
        </authorList>
    </citation>
    <scope>NUCLEOTIDE SEQUENCE [LARGE SCALE GENOMIC DNA]</scope>
    <source>
        <strain evidence="2 3">114E</strain>
        <strain evidence="1 4">114E_o</strain>
    </source>
</reference>
<sequence length="39" mass="4516">MHTLHTMHRRWGSRAKSVQGLFLTLHMGCTFKKNGNGEF</sequence>
<dbReference type="EMBL" id="QPJB01000005">
    <property type="protein sequence ID" value="RCW34834.1"/>
    <property type="molecule type" value="Genomic_DNA"/>
</dbReference>
<evidence type="ECO:0000313" key="1">
    <source>
        <dbReference type="EMBL" id="RBP74085.1"/>
    </source>
</evidence>
<keyword evidence="4" id="KW-1185">Reference proteome</keyword>
<name>A0A368V560_MARNT</name>
<dbReference type="Proteomes" id="UP000253065">
    <property type="component" value="Unassembled WGS sequence"/>
</dbReference>
<comment type="caution">
    <text evidence="2">The sequence shown here is derived from an EMBL/GenBank/DDBJ whole genome shotgun (WGS) entry which is preliminary data.</text>
</comment>
<accession>A0A368V560</accession>
<dbReference type="EMBL" id="QNSA01000005">
    <property type="protein sequence ID" value="RBP74085.1"/>
    <property type="molecule type" value="Genomic_DNA"/>
</dbReference>
<proteinExistence type="predicted"/>